<organism evidence="2 3">
    <name type="scientific">Candidatus Scatousia excrementipullorum</name>
    <dbReference type="NCBI Taxonomy" id="2840936"/>
    <lineage>
        <taxon>Bacteria</taxon>
        <taxon>Candidatus Scatousia</taxon>
    </lineage>
</organism>
<gene>
    <name evidence="2" type="ORF">IAC76_09255</name>
</gene>
<feature type="domain" description="PH" evidence="1">
    <location>
        <begin position="1"/>
        <end position="31"/>
    </location>
</feature>
<dbReference type="PROSITE" id="PS50003">
    <property type="entry name" value="PH_DOMAIN"/>
    <property type="match status" value="1"/>
</dbReference>
<evidence type="ECO:0000259" key="1">
    <source>
        <dbReference type="PROSITE" id="PS50003"/>
    </source>
</evidence>
<dbReference type="EMBL" id="JADIND010000204">
    <property type="protein sequence ID" value="MBO8431559.1"/>
    <property type="molecule type" value="Genomic_DNA"/>
</dbReference>
<dbReference type="Proteomes" id="UP000823632">
    <property type="component" value="Unassembled WGS sequence"/>
</dbReference>
<proteinExistence type="predicted"/>
<protein>
    <recommendedName>
        <fullName evidence="1">PH domain-containing protein</fullName>
    </recommendedName>
</protein>
<reference evidence="2" key="2">
    <citation type="journal article" date="2021" name="PeerJ">
        <title>Extensive microbial diversity within the chicken gut microbiome revealed by metagenomics and culture.</title>
        <authorList>
            <person name="Gilroy R."/>
            <person name="Ravi A."/>
            <person name="Getino M."/>
            <person name="Pursley I."/>
            <person name="Horton D.L."/>
            <person name="Alikhan N.F."/>
            <person name="Baker D."/>
            <person name="Gharbi K."/>
            <person name="Hall N."/>
            <person name="Watson M."/>
            <person name="Adriaenssens E.M."/>
            <person name="Foster-Nyarko E."/>
            <person name="Jarju S."/>
            <person name="Secka A."/>
            <person name="Antonio M."/>
            <person name="Oren A."/>
            <person name="Chaudhuri R.R."/>
            <person name="La Ragione R."/>
            <person name="Hildebrand F."/>
            <person name="Pallen M.J."/>
        </authorList>
    </citation>
    <scope>NUCLEOTIDE SEQUENCE</scope>
    <source>
        <strain evidence="2">10192</strain>
    </source>
</reference>
<evidence type="ECO:0000313" key="2">
    <source>
        <dbReference type="EMBL" id="MBO8431559.1"/>
    </source>
</evidence>
<comment type="caution">
    <text evidence="2">The sequence shown here is derived from an EMBL/GenBank/DDBJ whole genome shotgun (WGS) entry which is preliminary data.</text>
</comment>
<evidence type="ECO:0000313" key="3">
    <source>
        <dbReference type="Proteomes" id="UP000823632"/>
    </source>
</evidence>
<sequence>MKIQTINTAVFKANKQQQNKSWLDKIHENTRNSSDMTDTIVVPRTIFKGYLGIMTGTTLVTLGGLVNKGKHPKLFKCTMAAGLLTSLYGTWAFVRPFIIKDAKGVEKTNKNTQRSKTNDTRK</sequence>
<accession>A0A9D9DPQ9</accession>
<dbReference type="InterPro" id="IPR001849">
    <property type="entry name" value="PH_domain"/>
</dbReference>
<dbReference type="AlphaFoldDB" id="A0A9D9DPQ9"/>
<name>A0A9D9DPQ9_9BACT</name>
<reference evidence="2" key="1">
    <citation type="submission" date="2020-10" db="EMBL/GenBank/DDBJ databases">
        <authorList>
            <person name="Gilroy R."/>
        </authorList>
    </citation>
    <scope>NUCLEOTIDE SEQUENCE</scope>
    <source>
        <strain evidence="2">10192</strain>
    </source>
</reference>